<dbReference type="KEGG" id="suln:FJR47_05580"/>
<gene>
    <name evidence="2" type="ORF">FJR47_05580</name>
</gene>
<keyword evidence="3" id="KW-1185">Reference proteome</keyword>
<evidence type="ECO:0000313" key="2">
    <source>
        <dbReference type="EMBL" id="QFR43399.1"/>
    </source>
</evidence>
<dbReference type="NCBIfam" id="NF001664">
    <property type="entry name" value="PRK00431.1-6"/>
    <property type="match status" value="1"/>
</dbReference>
<dbReference type="RefSeq" id="WP_152299462.1">
    <property type="nucleotide sequence ID" value="NZ_CP041166.1"/>
</dbReference>
<dbReference type="CDD" id="cd02908">
    <property type="entry name" value="Macro_OAADPr_deacetylase"/>
    <property type="match status" value="1"/>
</dbReference>
<dbReference type="AlphaFoldDB" id="A0AAJ4A3R1"/>
<evidence type="ECO:0000313" key="3">
    <source>
        <dbReference type="Proteomes" id="UP000326061"/>
    </source>
</evidence>
<protein>
    <submittedName>
        <fullName evidence="2">O-acetyl-ADP-ribose deacetylase</fullName>
    </submittedName>
</protein>
<dbReference type="EMBL" id="CP041166">
    <property type="protein sequence ID" value="QFR43399.1"/>
    <property type="molecule type" value="Genomic_DNA"/>
</dbReference>
<dbReference type="PROSITE" id="PS51154">
    <property type="entry name" value="MACRO"/>
    <property type="match status" value="1"/>
</dbReference>
<sequence>MKNINLKIADITQEDVCAVVNAANSSLLGGGGVDGAIHRAGGEQILSECKKLRASLHPDGLPTGEAVATTAGNMRAKYVIHTVGPVYSSCKNRCEELLANCYINSLKAASELKCHSISFPAISTGIYGYPKGEAAKVAYKSVKSFLETNQSMEVNFVFSSKESYDIFADAVKEL</sequence>
<accession>A0AAJ4A3R1</accession>
<dbReference type="SUPFAM" id="SSF52949">
    <property type="entry name" value="Macro domain-like"/>
    <property type="match status" value="1"/>
</dbReference>
<organism evidence="2 3">
    <name type="scientific">Sulfurimonas xiamenensis</name>
    <dbReference type="NCBI Taxonomy" id="2590021"/>
    <lineage>
        <taxon>Bacteria</taxon>
        <taxon>Pseudomonadati</taxon>
        <taxon>Campylobacterota</taxon>
        <taxon>Epsilonproteobacteria</taxon>
        <taxon>Campylobacterales</taxon>
        <taxon>Sulfurimonadaceae</taxon>
        <taxon>Sulfurimonas</taxon>
    </lineage>
</organism>
<dbReference type="InterPro" id="IPR002589">
    <property type="entry name" value="Macro_dom"/>
</dbReference>
<dbReference type="Pfam" id="PF01661">
    <property type="entry name" value="Macro"/>
    <property type="match status" value="1"/>
</dbReference>
<reference evidence="3" key="1">
    <citation type="submission" date="2019-06" db="EMBL/GenBank/DDBJ databases">
        <title>Sulfurimonas gotlandica sp. nov., a chemoautotrophic and psychrotolerant epsilonproteobacterium isolated from a pelagic redoxcline, and an emended description of the genus Sulfurimonas.</title>
        <authorList>
            <person name="Wang S."/>
            <person name="Jiang L."/>
            <person name="Shao Z."/>
        </authorList>
    </citation>
    <scope>NUCLEOTIDE SEQUENCE [LARGE SCALE GENOMIC DNA]</scope>
    <source>
        <strain evidence="3">1-1N</strain>
    </source>
</reference>
<dbReference type="Gene3D" id="3.40.220.10">
    <property type="entry name" value="Leucine Aminopeptidase, subunit E, domain 1"/>
    <property type="match status" value="1"/>
</dbReference>
<dbReference type="PANTHER" id="PTHR11106:SF27">
    <property type="entry name" value="MACRO DOMAIN-CONTAINING PROTEIN"/>
    <property type="match status" value="1"/>
</dbReference>
<dbReference type="Proteomes" id="UP000326061">
    <property type="component" value="Chromosome"/>
</dbReference>
<dbReference type="InterPro" id="IPR043472">
    <property type="entry name" value="Macro_dom-like"/>
</dbReference>
<proteinExistence type="predicted"/>
<dbReference type="SMART" id="SM00506">
    <property type="entry name" value="A1pp"/>
    <property type="match status" value="1"/>
</dbReference>
<dbReference type="PANTHER" id="PTHR11106">
    <property type="entry name" value="GANGLIOSIDE INDUCED DIFFERENTIATION ASSOCIATED PROTEIN 2-RELATED"/>
    <property type="match status" value="1"/>
</dbReference>
<evidence type="ECO:0000259" key="1">
    <source>
        <dbReference type="PROSITE" id="PS51154"/>
    </source>
</evidence>
<feature type="domain" description="Macro" evidence="1">
    <location>
        <begin position="1"/>
        <end position="174"/>
    </location>
</feature>
<name>A0AAJ4A3R1_9BACT</name>